<evidence type="ECO:0000259" key="3">
    <source>
        <dbReference type="PROSITE" id="PS50102"/>
    </source>
</evidence>
<proteinExistence type="predicted"/>
<dbReference type="FunFam" id="3.30.70.330:FF:000026">
    <property type="entry name" value="APOBEC1 complementation factor isoform X1"/>
    <property type="match status" value="1"/>
</dbReference>
<feature type="domain" description="RRM" evidence="3">
    <location>
        <begin position="127"/>
        <end position="209"/>
    </location>
</feature>
<accession>A0A7R9MG67</accession>
<dbReference type="CDD" id="cd12249">
    <property type="entry name" value="RRM1_hnRNPR_like"/>
    <property type="match status" value="1"/>
</dbReference>
<dbReference type="AlphaFoldDB" id="A0A7R9MG67"/>
<dbReference type="PANTHER" id="PTHR21245">
    <property type="entry name" value="HETEROGENEOUS NUCLEAR RIBONUCLEOPROTEIN"/>
    <property type="match status" value="1"/>
</dbReference>
<dbReference type="SMART" id="SM00360">
    <property type="entry name" value="RRM"/>
    <property type="match status" value="3"/>
</dbReference>
<dbReference type="InterPro" id="IPR035979">
    <property type="entry name" value="RBD_domain_sf"/>
</dbReference>
<dbReference type="Pfam" id="PF00076">
    <property type="entry name" value="RRM_1"/>
    <property type="match status" value="2"/>
</dbReference>
<evidence type="ECO:0000313" key="4">
    <source>
        <dbReference type="EMBL" id="CAD7658636.1"/>
    </source>
</evidence>
<reference evidence="4" key="1">
    <citation type="submission" date="2020-11" db="EMBL/GenBank/DDBJ databases">
        <authorList>
            <person name="Tran Van P."/>
        </authorList>
    </citation>
    <scope>NUCLEOTIDE SEQUENCE</scope>
</reference>
<feature type="domain" description="RRM" evidence="3">
    <location>
        <begin position="47"/>
        <end position="125"/>
    </location>
</feature>
<evidence type="ECO:0000256" key="2">
    <source>
        <dbReference type="PROSITE-ProRule" id="PRU00176"/>
    </source>
</evidence>
<keyword evidence="1 2" id="KW-0694">RNA-binding</keyword>
<protein>
    <recommendedName>
        <fullName evidence="3">RRM domain-containing protein</fullName>
    </recommendedName>
</protein>
<name>A0A7R9MG67_9ACAR</name>
<dbReference type="Proteomes" id="UP000728032">
    <property type="component" value="Unassembled WGS sequence"/>
</dbReference>
<dbReference type="InterPro" id="IPR000504">
    <property type="entry name" value="RRM_dom"/>
</dbReference>
<dbReference type="InterPro" id="IPR012677">
    <property type="entry name" value="Nucleotide-bd_a/b_plait_sf"/>
</dbReference>
<keyword evidence="5" id="KW-1185">Reference proteome</keyword>
<evidence type="ECO:0000313" key="5">
    <source>
        <dbReference type="Proteomes" id="UP000728032"/>
    </source>
</evidence>
<evidence type="ECO:0000256" key="1">
    <source>
        <dbReference type="ARBA" id="ARBA00022884"/>
    </source>
</evidence>
<sequence length="266" mass="30556">MSSVSKEQKLLDLIEKSGYNIVQENGQRVFGPPPDWPQSRPPPQKGCEVFVGKIPRDCYEDELVPLLTQIGPIYQLRLMMDFSGTNRGYAFATYTNQTDANKAIKELNNCEIRANKRIGVVKSLDNCRLFIGNIPLNRTRMDVIEELSNETEGVVNAIVYNNYNKLDKQYRNRGFAFVEYKTHRVDWAVPEPNLDDEIMSKVQVLFVRHLSADCTEDMIKNIFALKSPPKINVQKVKKLKNYAFVHYFNREDAELALQTLSSISNK</sequence>
<dbReference type="GO" id="GO:0003723">
    <property type="term" value="F:RNA binding"/>
    <property type="evidence" value="ECO:0007669"/>
    <property type="project" value="UniProtKB-UniRule"/>
</dbReference>
<gene>
    <name evidence="4" type="ORF">ONB1V03_LOCUS15257</name>
</gene>
<dbReference type="SUPFAM" id="SSF54928">
    <property type="entry name" value="RNA-binding domain, RBD"/>
    <property type="match status" value="2"/>
</dbReference>
<feature type="domain" description="RRM" evidence="3">
    <location>
        <begin position="203"/>
        <end position="266"/>
    </location>
</feature>
<dbReference type="EMBL" id="CAJPVJ010015448">
    <property type="protein sequence ID" value="CAG2175822.1"/>
    <property type="molecule type" value="Genomic_DNA"/>
</dbReference>
<organism evidence="4">
    <name type="scientific">Oppiella nova</name>
    <dbReference type="NCBI Taxonomy" id="334625"/>
    <lineage>
        <taxon>Eukaryota</taxon>
        <taxon>Metazoa</taxon>
        <taxon>Ecdysozoa</taxon>
        <taxon>Arthropoda</taxon>
        <taxon>Chelicerata</taxon>
        <taxon>Arachnida</taxon>
        <taxon>Acari</taxon>
        <taxon>Acariformes</taxon>
        <taxon>Sarcoptiformes</taxon>
        <taxon>Oribatida</taxon>
        <taxon>Brachypylina</taxon>
        <taxon>Oppioidea</taxon>
        <taxon>Oppiidae</taxon>
        <taxon>Oppiella</taxon>
    </lineage>
</organism>
<dbReference type="OrthoDB" id="3800936at2759"/>
<dbReference type="PROSITE" id="PS50102">
    <property type="entry name" value="RRM"/>
    <property type="match status" value="3"/>
</dbReference>
<dbReference type="Gene3D" id="3.30.70.330">
    <property type="match status" value="3"/>
</dbReference>
<dbReference type="EMBL" id="OC930273">
    <property type="protein sequence ID" value="CAD7658636.1"/>
    <property type="molecule type" value="Genomic_DNA"/>
</dbReference>